<accession>A0ABR1I0Q1</accession>
<evidence type="ECO:0000256" key="1">
    <source>
        <dbReference type="SAM" id="Coils"/>
    </source>
</evidence>
<dbReference type="PANTHER" id="PTHR40618:SF1">
    <property type="entry name" value="B-ZIP TRANSCRIPTION FACTOR (EUROFUNG)"/>
    <property type="match status" value="1"/>
</dbReference>
<dbReference type="SUPFAM" id="SSF56235">
    <property type="entry name" value="N-terminal nucleophile aminohydrolases (Ntn hydrolases)"/>
    <property type="match status" value="1"/>
</dbReference>
<evidence type="ECO:0000313" key="3">
    <source>
        <dbReference type="EMBL" id="KAK7426605.1"/>
    </source>
</evidence>
<keyword evidence="1" id="KW-0175">Coiled coil</keyword>
<comment type="caution">
    <text evidence="3">The sequence shown here is derived from an EMBL/GenBank/DDBJ whole genome shotgun (WGS) entry which is preliminary data.</text>
</comment>
<feature type="compositionally biased region" description="Low complexity" evidence="2">
    <location>
        <begin position="204"/>
        <end position="214"/>
    </location>
</feature>
<dbReference type="SUPFAM" id="SSF57959">
    <property type="entry name" value="Leucine zipper domain"/>
    <property type="match status" value="1"/>
</dbReference>
<dbReference type="EMBL" id="JAZAVK010000064">
    <property type="protein sequence ID" value="KAK7426605.1"/>
    <property type="molecule type" value="Genomic_DNA"/>
</dbReference>
<proteinExistence type="predicted"/>
<sequence length="1080" mass="116795">MTASRTDPVPPTVSNEVQPEAQLHSNNLANNLADMPRPSRKAAFPAATRKRSETSDDGEERAGKKRSRGRPRLDTKNETAADRRRTQIRLAQRAYRNRKDTAIDTLKLKVKELEQANEDMGKEFMNFSDFVLQQGMLHGSPEVARRLNDATRKFLSLTRKTTDETSTDADADADPEVQVEVEANANADAVVGSTSTSVVDQRSAKSASTSTSSSDVLSTPNTDWSTEGTSLHSVQELPDPFQQFSPLTQMPVNSITQPSLKDASFPVLNTQAQASLFTNPFAPSPFLDLPGPSSHASQERTFGRRLQRSTVEAGLSLASMQNPPPDRYMAVFSFCLQFENRQEIIQRLSLILNSTGQETLNNWKFPFTNLGGAGLFFPCEGNQRLSEQGAMGSDLPIGNQGLPEPFRPSEMTGFSMGPFSRDIGFARDMRLDHRMRMLHPGFEGDFFDGDEVETYLRERGIVIPANKDFVDAEIDLAAFENPPDMELGPGPGPVGSNGQGFFGPPMTTTAPSNYLPLYSSGVDASSNMWPGSFPPSTNPVPALNSQMGSLVSDVPTMGSGNQSHPSVASFETPDLHWRSWETQTTSNWTKTKVTLDVNRLVTELTGVAVCLGRTPGVRPRDLNKAVKIAQDTQRASVQPRLIIHGGAGNIRREKYPSDKYQAYRDALISIVGKANAYMNTPASEKSSRASSGRLPSALDVATFAVRLLEDNALFNSGHGAVFTRDGLNELEASVMVSRGHKKRGVGVMGLRKVRNPILLARAMLQHGEDDLQPQSQSQSQAGDGGGLDVPSAQGHTQIFGDAAEQLAAQYGLDLVDEAYFFTQQRWDEHLRALQREHEGSGRATWSAAEYLPQGTCGAVALDEDGVVCVATSTGGITNKLTGRIGDTPVVGAGFWAEEWTEAGDPTRGVWQRFQDALTGQGGGPSVVLGDALRGAMADCLPTPQMYAPLAPYQRGTTTTRSMAGSGTGNGDSFLRINALRTVAAMARWKPETGAAAVTHVAGPGGELQKSAEDRWGRTGEGEGGVIGIECAVVRDATGRILDARSEILMDYNCGGMFRAWIDHEGKPVMSVWTNGSADDL</sequence>
<protein>
    <recommendedName>
        <fullName evidence="5">BZIP domain-containing protein</fullName>
    </recommendedName>
</protein>
<dbReference type="InterPro" id="IPR046347">
    <property type="entry name" value="bZIP_sf"/>
</dbReference>
<dbReference type="Proteomes" id="UP001498421">
    <property type="component" value="Unassembled WGS sequence"/>
</dbReference>
<evidence type="ECO:0000256" key="2">
    <source>
        <dbReference type="SAM" id="MobiDB-lite"/>
    </source>
</evidence>
<feature type="region of interest" description="Disordered" evidence="2">
    <location>
        <begin position="768"/>
        <end position="793"/>
    </location>
</feature>
<dbReference type="PANTHER" id="PTHR40618">
    <property type="entry name" value="B-ZIP TRANSCRIPTION FACTOR (EUROFUNG)-RELATED"/>
    <property type="match status" value="1"/>
</dbReference>
<feature type="compositionally biased region" description="Polar residues" evidence="2">
    <location>
        <begin position="12"/>
        <end position="30"/>
    </location>
</feature>
<feature type="region of interest" description="Disordered" evidence="2">
    <location>
        <begin position="185"/>
        <end position="229"/>
    </location>
</feature>
<evidence type="ECO:0000313" key="4">
    <source>
        <dbReference type="Proteomes" id="UP001498421"/>
    </source>
</evidence>
<gene>
    <name evidence="3" type="ORF">QQZ08_006935</name>
</gene>
<feature type="compositionally biased region" description="Polar residues" evidence="2">
    <location>
        <begin position="215"/>
        <end position="229"/>
    </location>
</feature>
<organism evidence="3 4">
    <name type="scientific">Neonectria magnoliae</name>
    <dbReference type="NCBI Taxonomy" id="2732573"/>
    <lineage>
        <taxon>Eukaryota</taxon>
        <taxon>Fungi</taxon>
        <taxon>Dikarya</taxon>
        <taxon>Ascomycota</taxon>
        <taxon>Pezizomycotina</taxon>
        <taxon>Sordariomycetes</taxon>
        <taxon>Hypocreomycetidae</taxon>
        <taxon>Hypocreales</taxon>
        <taxon>Nectriaceae</taxon>
        <taxon>Neonectria</taxon>
    </lineage>
</organism>
<feature type="region of interest" description="Disordered" evidence="2">
    <location>
        <begin position="1"/>
        <end position="83"/>
    </location>
</feature>
<dbReference type="InterPro" id="IPR000246">
    <property type="entry name" value="Peptidase_T2"/>
</dbReference>
<feature type="compositionally biased region" description="Low complexity" evidence="2">
    <location>
        <begin position="772"/>
        <end position="781"/>
    </location>
</feature>
<name>A0ABR1I0Q1_9HYPO</name>
<dbReference type="CDD" id="cd14688">
    <property type="entry name" value="bZIP_YAP"/>
    <property type="match status" value="1"/>
</dbReference>
<feature type="coiled-coil region" evidence="1">
    <location>
        <begin position="96"/>
        <end position="123"/>
    </location>
</feature>
<dbReference type="Gene3D" id="3.60.20.30">
    <property type="entry name" value="(Glycosyl)asparaginase"/>
    <property type="match status" value="1"/>
</dbReference>
<dbReference type="Pfam" id="PF01112">
    <property type="entry name" value="Asparaginase_2"/>
    <property type="match status" value="2"/>
</dbReference>
<feature type="compositionally biased region" description="Basic and acidic residues" evidence="2">
    <location>
        <begin position="71"/>
        <end position="83"/>
    </location>
</feature>
<dbReference type="Gene3D" id="1.20.5.170">
    <property type="match status" value="1"/>
</dbReference>
<dbReference type="InterPro" id="IPR029055">
    <property type="entry name" value="Ntn_hydrolases_N"/>
</dbReference>
<reference evidence="3 4" key="1">
    <citation type="journal article" date="2025" name="Microbiol. Resour. Announc.">
        <title>Draft genome sequences for Neonectria magnoliae and Neonectria punicea, canker pathogens of Liriodendron tulipifera and Acer saccharum in West Virginia.</title>
        <authorList>
            <person name="Petronek H.M."/>
            <person name="Kasson M.T."/>
            <person name="Metheny A.M."/>
            <person name="Stauder C.M."/>
            <person name="Lovett B."/>
            <person name="Lynch S.C."/>
            <person name="Garnas J.R."/>
            <person name="Kasson L.R."/>
            <person name="Stajich J.E."/>
        </authorList>
    </citation>
    <scope>NUCLEOTIDE SEQUENCE [LARGE SCALE GENOMIC DNA]</scope>
    <source>
        <strain evidence="3 4">NRRL 64651</strain>
    </source>
</reference>
<keyword evidence="4" id="KW-1185">Reference proteome</keyword>
<dbReference type="CDD" id="cd04701">
    <property type="entry name" value="Asparaginase_2"/>
    <property type="match status" value="1"/>
</dbReference>
<evidence type="ECO:0008006" key="5">
    <source>
        <dbReference type="Google" id="ProtNLM"/>
    </source>
</evidence>